<evidence type="ECO:0000259" key="1">
    <source>
        <dbReference type="Pfam" id="PF13601"/>
    </source>
</evidence>
<evidence type="ECO:0000313" key="3">
    <source>
        <dbReference type="EMBL" id="SFL57118.1"/>
    </source>
</evidence>
<dbReference type="InterPro" id="IPR027395">
    <property type="entry name" value="WH_DNA-bd_dom"/>
</dbReference>
<organism evidence="3 4">
    <name type="scientific">Halopseudomonas bauzanensis</name>
    <dbReference type="NCBI Taxonomy" id="653930"/>
    <lineage>
        <taxon>Bacteria</taxon>
        <taxon>Pseudomonadati</taxon>
        <taxon>Pseudomonadota</taxon>
        <taxon>Gammaproteobacteria</taxon>
        <taxon>Pseudomonadales</taxon>
        <taxon>Pseudomonadaceae</taxon>
        <taxon>Halopseudomonas</taxon>
    </lineage>
</organism>
<dbReference type="RefSeq" id="WP_074778635.1">
    <property type="nucleotide sequence ID" value="NZ_FOGN01000001.1"/>
</dbReference>
<accession>A0A1I4IRX9</accession>
<dbReference type="EMBL" id="FOUA01000001">
    <property type="protein sequence ID" value="SFL57118.1"/>
    <property type="molecule type" value="Genomic_DNA"/>
</dbReference>
<evidence type="ECO:0000313" key="5">
    <source>
        <dbReference type="Proteomes" id="UP000186904"/>
    </source>
</evidence>
<dbReference type="Pfam" id="PF13601">
    <property type="entry name" value="HTH_34"/>
    <property type="match status" value="1"/>
</dbReference>
<name>A0A1I4IRX9_9GAMM</name>
<sequence length="108" mass="11825">MQTPDEIIHQPVRLKVMAAMNTLDAGKWLEFVALRAIVEATDGNLGAHLITLENAGYVLVKKDFAGRKPRTRVCLSAQGRTAFSRYVMALQAILAPLNPDASGFDDNQ</sequence>
<dbReference type="AlphaFoldDB" id="A0A1I4IRX9"/>
<protein>
    <submittedName>
        <fullName evidence="3">Transcriptional regulator</fullName>
    </submittedName>
</protein>
<gene>
    <name evidence="3" type="ORF">SAMN04487855_0184</name>
    <name evidence="2" type="ORF">SAMN05216589_1444</name>
</gene>
<proteinExistence type="predicted"/>
<evidence type="ECO:0000313" key="2">
    <source>
        <dbReference type="EMBL" id="SER73352.1"/>
    </source>
</evidence>
<dbReference type="PANTHER" id="PTHR37318">
    <property type="entry name" value="BSL7504 PROTEIN"/>
    <property type="match status" value="1"/>
</dbReference>
<dbReference type="EMBL" id="FOGN01000001">
    <property type="protein sequence ID" value="SER73352.1"/>
    <property type="molecule type" value="Genomic_DNA"/>
</dbReference>
<dbReference type="Proteomes" id="UP000186599">
    <property type="component" value="Unassembled WGS sequence"/>
</dbReference>
<dbReference type="InterPro" id="IPR036388">
    <property type="entry name" value="WH-like_DNA-bd_sf"/>
</dbReference>
<dbReference type="SUPFAM" id="SSF46785">
    <property type="entry name" value="Winged helix' DNA-binding domain"/>
    <property type="match status" value="1"/>
</dbReference>
<dbReference type="Proteomes" id="UP000186904">
    <property type="component" value="Unassembled WGS sequence"/>
</dbReference>
<dbReference type="Gene3D" id="1.10.10.10">
    <property type="entry name" value="Winged helix-like DNA-binding domain superfamily/Winged helix DNA-binding domain"/>
    <property type="match status" value="1"/>
</dbReference>
<feature type="domain" description="Winged helix DNA-binding" evidence="1">
    <location>
        <begin position="12"/>
        <end position="94"/>
    </location>
</feature>
<evidence type="ECO:0000313" key="4">
    <source>
        <dbReference type="Proteomes" id="UP000186599"/>
    </source>
</evidence>
<keyword evidence="4" id="KW-1185">Reference proteome</keyword>
<dbReference type="InterPro" id="IPR036390">
    <property type="entry name" value="WH_DNA-bd_sf"/>
</dbReference>
<reference evidence="4 5" key="1">
    <citation type="submission" date="2016-10" db="EMBL/GenBank/DDBJ databases">
        <authorList>
            <person name="de Groot N.N."/>
        </authorList>
    </citation>
    <scope>NUCLEOTIDE SEQUENCE [LARGE SCALE GENOMIC DNA]</scope>
    <source>
        <strain evidence="3 4">CGMCC 1.9095</strain>
        <strain evidence="2 5">DSM 22558</strain>
    </source>
</reference>
<dbReference type="STRING" id="653930.SAMN05216589_1444"/>
<dbReference type="OrthoDB" id="5521380at2"/>
<dbReference type="PANTHER" id="PTHR37318:SF1">
    <property type="entry name" value="BSL7504 PROTEIN"/>
    <property type="match status" value="1"/>
</dbReference>